<dbReference type="PANTHER" id="PTHR43611:SF3">
    <property type="entry name" value="FLAVIN MONONUCLEOTIDE HYDROLASE 1, CHLOROPLATIC"/>
    <property type="match status" value="1"/>
</dbReference>
<evidence type="ECO:0000313" key="1">
    <source>
        <dbReference type="EMBL" id="MBB5514510.1"/>
    </source>
</evidence>
<dbReference type="InterPro" id="IPR023214">
    <property type="entry name" value="HAD_sf"/>
</dbReference>
<dbReference type="AlphaFoldDB" id="A0A840WTH9"/>
<dbReference type="EMBL" id="JACIJS010000001">
    <property type="protein sequence ID" value="MBB5514510.1"/>
    <property type="molecule type" value="Genomic_DNA"/>
</dbReference>
<dbReference type="Pfam" id="PF00702">
    <property type="entry name" value="Hydrolase"/>
    <property type="match status" value="1"/>
</dbReference>
<dbReference type="Gene3D" id="1.10.150.240">
    <property type="entry name" value="Putative phosphatase, domain 2"/>
    <property type="match status" value="1"/>
</dbReference>
<keyword evidence="1" id="KW-0378">Hydrolase</keyword>
<dbReference type="CDD" id="cd02603">
    <property type="entry name" value="HAD_sEH-N_like"/>
    <property type="match status" value="1"/>
</dbReference>
<gene>
    <name evidence="1" type="ORF">FHS89_000508</name>
</gene>
<evidence type="ECO:0000313" key="2">
    <source>
        <dbReference type="Proteomes" id="UP000553766"/>
    </source>
</evidence>
<dbReference type="InterPro" id="IPR023198">
    <property type="entry name" value="PGP-like_dom2"/>
</dbReference>
<keyword evidence="2" id="KW-1185">Reference proteome</keyword>
<dbReference type="PRINTS" id="PR00413">
    <property type="entry name" value="HADHALOGNASE"/>
</dbReference>
<dbReference type="InterPro" id="IPR006439">
    <property type="entry name" value="HAD-SF_hydro_IA"/>
</dbReference>
<organism evidence="1 2">
    <name type="scientific">Rubricella aquisinus</name>
    <dbReference type="NCBI Taxonomy" id="2028108"/>
    <lineage>
        <taxon>Bacteria</taxon>
        <taxon>Pseudomonadati</taxon>
        <taxon>Pseudomonadota</taxon>
        <taxon>Alphaproteobacteria</taxon>
        <taxon>Rhodobacterales</taxon>
        <taxon>Paracoccaceae</taxon>
        <taxon>Rubricella</taxon>
    </lineage>
</organism>
<dbReference type="InterPro" id="IPR036412">
    <property type="entry name" value="HAD-like_sf"/>
</dbReference>
<protein>
    <submittedName>
        <fullName evidence="1">2-haloacid dehalogenase</fullName>
        <ecNumber evidence="1">3.8.1.2</ecNumber>
    </submittedName>
</protein>
<accession>A0A840WTH9</accession>
<dbReference type="EC" id="3.8.1.2" evidence="1"/>
<reference evidence="1 2" key="1">
    <citation type="submission" date="2020-08" db="EMBL/GenBank/DDBJ databases">
        <title>Genomic Encyclopedia of Type Strains, Phase IV (KMG-IV): sequencing the most valuable type-strain genomes for metagenomic binning, comparative biology and taxonomic classification.</title>
        <authorList>
            <person name="Goeker M."/>
        </authorList>
    </citation>
    <scope>NUCLEOTIDE SEQUENCE [LARGE SCALE GENOMIC DNA]</scope>
    <source>
        <strain evidence="1 2">DSM 103377</strain>
    </source>
</reference>
<comment type="caution">
    <text evidence="1">The sequence shown here is derived from an EMBL/GenBank/DDBJ whole genome shotgun (WGS) entry which is preliminary data.</text>
</comment>
<dbReference type="PANTHER" id="PTHR43611">
    <property type="entry name" value="ALPHA-D-GLUCOSE 1-PHOSPHATE PHOSPHATASE"/>
    <property type="match status" value="1"/>
</dbReference>
<dbReference type="GO" id="GO:0018784">
    <property type="term" value="F:(S)-2-haloacid dehalogenase activity"/>
    <property type="evidence" value="ECO:0007669"/>
    <property type="project" value="UniProtKB-EC"/>
</dbReference>
<dbReference type="Proteomes" id="UP000553766">
    <property type="component" value="Unassembled WGS sequence"/>
</dbReference>
<dbReference type="Gene3D" id="3.40.50.1000">
    <property type="entry name" value="HAD superfamily/HAD-like"/>
    <property type="match status" value="1"/>
</dbReference>
<sequence>MADDPMTPQAVVFDIGNVLIEWNYEPYMRARFGAERTSRFLEETGIVEVHFRTDAGAPFSETIRAHAANHPDFADMIHAWVDHWLDLCGPVIGGMAEIMADLRARGVPIFALSNFAAENYEWTKEAFPILQGFDREFISGRMMMAKPDPAIYAAVEDATGLRGDELFFTDDRAENIDAARARGWHGHLFTDAPGLRQELSALGLL</sequence>
<dbReference type="SUPFAM" id="SSF56784">
    <property type="entry name" value="HAD-like"/>
    <property type="match status" value="1"/>
</dbReference>
<dbReference type="NCBIfam" id="TIGR01509">
    <property type="entry name" value="HAD-SF-IA-v3"/>
    <property type="match status" value="1"/>
</dbReference>
<name>A0A840WTH9_9RHOB</name>
<proteinExistence type="predicted"/>